<dbReference type="GO" id="GO:0008033">
    <property type="term" value="P:tRNA processing"/>
    <property type="evidence" value="ECO:0007669"/>
    <property type="project" value="UniProtKB-KW"/>
</dbReference>
<dbReference type="InterPro" id="IPR036389">
    <property type="entry name" value="RNase_III_sf"/>
</dbReference>
<evidence type="ECO:0000256" key="1">
    <source>
        <dbReference type="ARBA" id="ARBA00022490"/>
    </source>
</evidence>
<dbReference type="SUPFAM" id="SSF69065">
    <property type="entry name" value="RNase III domain-like"/>
    <property type="match status" value="1"/>
</dbReference>
<evidence type="ECO:0008006" key="14">
    <source>
        <dbReference type="Google" id="ProtNLM"/>
    </source>
</evidence>
<evidence type="ECO:0000256" key="3">
    <source>
        <dbReference type="ARBA" id="ARBA00022664"/>
    </source>
</evidence>
<evidence type="ECO:0000256" key="9">
    <source>
        <dbReference type="ARBA" id="ARBA00022842"/>
    </source>
</evidence>
<evidence type="ECO:0000256" key="4">
    <source>
        <dbReference type="ARBA" id="ARBA00022694"/>
    </source>
</evidence>
<evidence type="ECO:0000256" key="7">
    <source>
        <dbReference type="ARBA" id="ARBA00022759"/>
    </source>
</evidence>
<evidence type="ECO:0000256" key="8">
    <source>
        <dbReference type="ARBA" id="ARBA00022801"/>
    </source>
</evidence>
<keyword evidence="9" id="KW-0460">Magnesium</keyword>
<dbReference type="InterPro" id="IPR014720">
    <property type="entry name" value="dsRBD_dom"/>
</dbReference>
<sequence length="178" mass="19207">MFREFPDWNEGQKSKAKAMIVSGAALAKFGESLGLGDHLMLGRGEEKTGGRRKHSLIEDTFEAVIAAIYLDGGIGAAETFLERFLRPQLDDLRAEGLKSGVAADHKSALQTFLQARDMGLPGYRLVAEHGPAHQKIFETAVYAGERALARASGRSKKEAEQRAAEQALRVLAAEANGA</sequence>
<dbReference type="Gene3D" id="1.10.1520.10">
    <property type="entry name" value="Ribonuclease III domain"/>
    <property type="match status" value="1"/>
</dbReference>
<evidence type="ECO:0000259" key="12">
    <source>
        <dbReference type="PROSITE" id="PS50142"/>
    </source>
</evidence>
<accession>A0A382EWJ9</accession>
<dbReference type="GO" id="GO:0046872">
    <property type="term" value="F:metal ion binding"/>
    <property type="evidence" value="ECO:0007669"/>
    <property type="project" value="UniProtKB-KW"/>
</dbReference>
<protein>
    <recommendedName>
        <fullName evidence="14">RNase III domain-containing protein</fullName>
    </recommendedName>
</protein>
<dbReference type="PANTHER" id="PTHR11207">
    <property type="entry name" value="RIBONUCLEASE III"/>
    <property type="match status" value="1"/>
</dbReference>
<name>A0A382EWJ9_9ZZZZ</name>
<keyword evidence="6" id="KW-0479">Metal-binding</keyword>
<feature type="domain" description="DRBM" evidence="11">
    <location>
        <begin position="104"/>
        <end position="173"/>
    </location>
</feature>
<dbReference type="AlphaFoldDB" id="A0A382EWJ9"/>
<evidence type="ECO:0000256" key="5">
    <source>
        <dbReference type="ARBA" id="ARBA00022722"/>
    </source>
</evidence>
<evidence type="ECO:0000259" key="11">
    <source>
        <dbReference type="PROSITE" id="PS50137"/>
    </source>
</evidence>
<proteinExistence type="predicted"/>
<dbReference type="Gene3D" id="3.30.160.20">
    <property type="match status" value="1"/>
</dbReference>
<dbReference type="FunFam" id="3.30.160.20:FF:000003">
    <property type="entry name" value="Ribonuclease 3"/>
    <property type="match status" value="1"/>
</dbReference>
<dbReference type="PROSITE" id="PS50142">
    <property type="entry name" value="RNASE_3_2"/>
    <property type="match status" value="1"/>
</dbReference>
<organism evidence="13">
    <name type="scientific">marine metagenome</name>
    <dbReference type="NCBI Taxonomy" id="408172"/>
    <lineage>
        <taxon>unclassified sequences</taxon>
        <taxon>metagenomes</taxon>
        <taxon>ecological metagenomes</taxon>
    </lineage>
</organism>
<dbReference type="Pfam" id="PF14622">
    <property type="entry name" value="Ribonucleas_3_3"/>
    <property type="match status" value="1"/>
</dbReference>
<dbReference type="SMART" id="SM00358">
    <property type="entry name" value="DSRM"/>
    <property type="match status" value="1"/>
</dbReference>
<dbReference type="GO" id="GO:0003725">
    <property type="term" value="F:double-stranded RNA binding"/>
    <property type="evidence" value="ECO:0007669"/>
    <property type="project" value="TreeGrafter"/>
</dbReference>
<reference evidence="13" key="1">
    <citation type="submission" date="2018-05" db="EMBL/GenBank/DDBJ databases">
        <authorList>
            <person name="Lanie J.A."/>
            <person name="Ng W.-L."/>
            <person name="Kazmierczak K.M."/>
            <person name="Andrzejewski T.M."/>
            <person name="Davidsen T.M."/>
            <person name="Wayne K.J."/>
            <person name="Tettelin H."/>
            <person name="Glass J.I."/>
            <person name="Rusch D."/>
            <person name="Podicherti R."/>
            <person name="Tsui H.-C.T."/>
            <person name="Winkler M.E."/>
        </authorList>
    </citation>
    <scope>NUCLEOTIDE SEQUENCE</scope>
</reference>
<dbReference type="PROSITE" id="PS50137">
    <property type="entry name" value="DS_RBD"/>
    <property type="match status" value="1"/>
</dbReference>
<dbReference type="InterPro" id="IPR000999">
    <property type="entry name" value="RNase_III_dom"/>
</dbReference>
<dbReference type="CDD" id="cd00593">
    <property type="entry name" value="RIBOc"/>
    <property type="match status" value="1"/>
</dbReference>
<evidence type="ECO:0000256" key="6">
    <source>
        <dbReference type="ARBA" id="ARBA00022723"/>
    </source>
</evidence>
<dbReference type="SUPFAM" id="SSF54768">
    <property type="entry name" value="dsRNA-binding domain-like"/>
    <property type="match status" value="1"/>
</dbReference>
<dbReference type="EMBL" id="UINC01046740">
    <property type="protein sequence ID" value="SVB55136.1"/>
    <property type="molecule type" value="Genomic_DNA"/>
</dbReference>
<keyword evidence="3" id="KW-0507">mRNA processing</keyword>
<evidence type="ECO:0000256" key="2">
    <source>
        <dbReference type="ARBA" id="ARBA00022552"/>
    </source>
</evidence>
<keyword evidence="1" id="KW-0963">Cytoplasm</keyword>
<dbReference type="GO" id="GO:0006364">
    <property type="term" value="P:rRNA processing"/>
    <property type="evidence" value="ECO:0007669"/>
    <property type="project" value="UniProtKB-KW"/>
</dbReference>
<keyword evidence="4" id="KW-0819">tRNA processing</keyword>
<dbReference type="CDD" id="cd10845">
    <property type="entry name" value="DSRM_RNAse_III_family"/>
    <property type="match status" value="1"/>
</dbReference>
<evidence type="ECO:0000313" key="13">
    <source>
        <dbReference type="EMBL" id="SVB55136.1"/>
    </source>
</evidence>
<dbReference type="GO" id="GO:0006397">
    <property type="term" value="P:mRNA processing"/>
    <property type="evidence" value="ECO:0007669"/>
    <property type="project" value="UniProtKB-KW"/>
</dbReference>
<keyword evidence="5" id="KW-0540">Nuclease</keyword>
<feature type="domain" description="RNase III" evidence="12">
    <location>
        <begin position="1"/>
        <end position="73"/>
    </location>
</feature>
<dbReference type="PANTHER" id="PTHR11207:SF0">
    <property type="entry name" value="RIBONUCLEASE 3"/>
    <property type="match status" value="1"/>
</dbReference>
<dbReference type="SMART" id="SM00535">
    <property type="entry name" value="RIBOc"/>
    <property type="match status" value="1"/>
</dbReference>
<dbReference type="GO" id="GO:0004525">
    <property type="term" value="F:ribonuclease III activity"/>
    <property type="evidence" value="ECO:0007669"/>
    <property type="project" value="InterPro"/>
</dbReference>
<keyword evidence="10" id="KW-0694">RNA-binding</keyword>
<evidence type="ECO:0000256" key="10">
    <source>
        <dbReference type="ARBA" id="ARBA00022884"/>
    </source>
</evidence>
<keyword evidence="8" id="KW-0378">Hydrolase</keyword>
<gene>
    <name evidence="13" type="ORF">METZ01_LOCUS207990</name>
</gene>
<dbReference type="Pfam" id="PF00035">
    <property type="entry name" value="dsrm"/>
    <property type="match status" value="1"/>
</dbReference>
<keyword evidence="2" id="KW-0698">rRNA processing</keyword>
<keyword evidence="7" id="KW-0255">Endonuclease</keyword>
<dbReference type="GO" id="GO:0010468">
    <property type="term" value="P:regulation of gene expression"/>
    <property type="evidence" value="ECO:0007669"/>
    <property type="project" value="TreeGrafter"/>
</dbReference>